<sequence>MPRMQRSPPAASGESAQRAISSPDISSIEAEVEQTNVTARTKRLRPDFSPQQQKLSQTNSSFESFENKIMNMLTTWKREQDVVLNKITSDINEVKAQNREIQKTNIEIEKSIEFMNQAYETMKNTVEKLEKERVQQRIYITELEKKVFDLQQYSRSSSFEIRNIPQTEKESIDDLTSIVVQTCNKLDVSVKRADLRDIYRMPGKKGSNRPIVAELVTVSQKNQVLQAARRFNNGRSTIEKLNTKHIGLSGDTKPIYVGDHLSSSLRQLFFEARKYANDNNYRFCWSQNNKIFLRQHEGMPSITIKSLACLNNLPKLQ</sequence>
<reference evidence="4 5" key="1">
    <citation type="submission" date="2020-04" db="EMBL/GenBank/DDBJ databases">
        <authorList>
            <person name="Wallbank WR R."/>
            <person name="Pardo Diaz C."/>
            <person name="Kozak K."/>
            <person name="Martin S."/>
            <person name="Jiggins C."/>
            <person name="Moest M."/>
            <person name="Warren A I."/>
            <person name="Byers J.R.P. K."/>
            <person name="Montejo-Kovacevich G."/>
            <person name="Yen C E."/>
        </authorList>
    </citation>
    <scope>NUCLEOTIDE SEQUENCE [LARGE SCALE GENOMIC DNA]</scope>
</reference>
<comment type="caution">
    <text evidence="4">The sequence shown here is derived from an EMBL/GenBank/DDBJ whole genome shotgun (WGS) entry which is preliminary data.</text>
</comment>
<evidence type="ECO:0000313" key="5">
    <source>
        <dbReference type="Proteomes" id="UP000494106"/>
    </source>
</evidence>
<gene>
    <name evidence="4" type="ORF">APLA_LOCUS6045</name>
</gene>
<keyword evidence="5" id="KW-1185">Reference proteome</keyword>
<dbReference type="OrthoDB" id="7378959at2759"/>
<feature type="coiled-coil region" evidence="1">
    <location>
        <begin position="84"/>
        <end position="146"/>
    </location>
</feature>
<dbReference type="InterPro" id="IPR057251">
    <property type="entry name" value="FP_C"/>
</dbReference>
<name>A0A8S0ZUA1_ARCPL</name>
<evidence type="ECO:0000313" key="4">
    <source>
        <dbReference type="EMBL" id="CAB3235331.1"/>
    </source>
</evidence>
<protein>
    <recommendedName>
        <fullName evidence="3">FP protein C-terminal domain-containing protein</fullName>
    </recommendedName>
</protein>
<evidence type="ECO:0000256" key="2">
    <source>
        <dbReference type="SAM" id="MobiDB-lite"/>
    </source>
</evidence>
<feature type="compositionally biased region" description="Polar residues" evidence="2">
    <location>
        <begin position="14"/>
        <end position="25"/>
    </location>
</feature>
<dbReference type="AlphaFoldDB" id="A0A8S0ZUA1"/>
<dbReference type="Proteomes" id="UP000494106">
    <property type="component" value="Unassembled WGS sequence"/>
</dbReference>
<dbReference type="Pfam" id="PF25298">
    <property type="entry name" value="Baculo_FP_2nd"/>
    <property type="match status" value="1"/>
</dbReference>
<accession>A0A8S0ZUA1</accession>
<keyword evidence="1" id="KW-0175">Coiled coil</keyword>
<evidence type="ECO:0000259" key="3">
    <source>
        <dbReference type="Pfam" id="PF25298"/>
    </source>
</evidence>
<feature type="region of interest" description="Disordered" evidence="2">
    <location>
        <begin position="1"/>
        <end position="60"/>
    </location>
</feature>
<feature type="domain" description="FP protein C-terminal" evidence="3">
    <location>
        <begin position="265"/>
        <end position="313"/>
    </location>
</feature>
<evidence type="ECO:0000256" key="1">
    <source>
        <dbReference type="SAM" id="Coils"/>
    </source>
</evidence>
<dbReference type="EMBL" id="CADEBC010000485">
    <property type="protein sequence ID" value="CAB3235331.1"/>
    <property type="molecule type" value="Genomic_DNA"/>
</dbReference>
<organism evidence="4 5">
    <name type="scientific">Arctia plantaginis</name>
    <name type="common">Wood tiger moth</name>
    <name type="synonym">Phalaena plantaginis</name>
    <dbReference type="NCBI Taxonomy" id="874455"/>
    <lineage>
        <taxon>Eukaryota</taxon>
        <taxon>Metazoa</taxon>
        <taxon>Ecdysozoa</taxon>
        <taxon>Arthropoda</taxon>
        <taxon>Hexapoda</taxon>
        <taxon>Insecta</taxon>
        <taxon>Pterygota</taxon>
        <taxon>Neoptera</taxon>
        <taxon>Endopterygota</taxon>
        <taxon>Lepidoptera</taxon>
        <taxon>Glossata</taxon>
        <taxon>Ditrysia</taxon>
        <taxon>Noctuoidea</taxon>
        <taxon>Erebidae</taxon>
        <taxon>Arctiinae</taxon>
        <taxon>Arctia</taxon>
    </lineage>
</organism>
<proteinExistence type="predicted"/>
<feature type="compositionally biased region" description="Polar residues" evidence="2">
    <location>
        <begin position="49"/>
        <end position="60"/>
    </location>
</feature>